<dbReference type="SMART" id="SM00387">
    <property type="entry name" value="HATPase_c"/>
    <property type="match status" value="1"/>
</dbReference>
<evidence type="ECO:0000256" key="10">
    <source>
        <dbReference type="ARBA" id="ARBA00023136"/>
    </source>
</evidence>
<evidence type="ECO:0000256" key="1">
    <source>
        <dbReference type="ARBA" id="ARBA00000085"/>
    </source>
</evidence>
<proteinExistence type="predicted"/>
<evidence type="ECO:0000256" key="2">
    <source>
        <dbReference type="ARBA" id="ARBA00004370"/>
    </source>
</evidence>
<accession>A0ABW1YEE3</accession>
<evidence type="ECO:0000256" key="6">
    <source>
        <dbReference type="ARBA" id="ARBA00022692"/>
    </source>
</evidence>
<dbReference type="Pfam" id="PF00512">
    <property type="entry name" value="HisKA"/>
    <property type="match status" value="1"/>
</dbReference>
<evidence type="ECO:0000256" key="11">
    <source>
        <dbReference type="SAM" id="Phobius"/>
    </source>
</evidence>
<feature type="domain" description="HAMP" evidence="13">
    <location>
        <begin position="249"/>
        <end position="302"/>
    </location>
</feature>
<dbReference type="PROSITE" id="PS50885">
    <property type="entry name" value="HAMP"/>
    <property type="match status" value="1"/>
</dbReference>
<keyword evidence="4" id="KW-0597">Phosphoprotein</keyword>
<dbReference type="InterPro" id="IPR003661">
    <property type="entry name" value="HisK_dim/P_dom"/>
</dbReference>
<dbReference type="SMART" id="SM00388">
    <property type="entry name" value="HisKA"/>
    <property type="match status" value="1"/>
</dbReference>
<evidence type="ECO:0000256" key="4">
    <source>
        <dbReference type="ARBA" id="ARBA00022553"/>
    </source>
</evidence>
<dbReference type="PROSITE" id="PS50109">
    <property type="entry name" value="HIS_KIN"/>
    <property type="match status" value="1"/>
</dbReference>
<dbReference type="Pfam" id="PF00672">
    <property type="entry name" value="HAMP"/>
    <property type="match status" value="1"/>
</dbReference>
<keyword evidence="5" id="KW-0808">Transferase</keyword>
<dbReference type="SUPFAM" id="SSF47384">
    <property type="entry name" value="Homodimeric domain of signal transducing histidine kinase"/>
    <property type="match status" value="1"/>
</dbReference>
<dbReference type="SUPFAM" id="SSF55874">
    <property type="entry name" value="ATPase domain of HSP90 chaperone/DNA topoisomerase II/histidine kinase"/>
    <property type="match status" value="1"/>
</dbReference>
<evidence type="ECO:0000256" key="7">
    <source>
        <dbReference type="ARBA" id="ARBA00022777"/>
    </source>
</evidence>
<evidence type="ECO:0000256" key="3">
    <source>
        <dbReference type="ARBA" id="ARBA00012438"/>
    </source>
</evidence>
<dbReference type="InterPro" id="IPR003594">
    <property type="entry name" value="HATPase_dom"/>
</dbReference>
<organism evidence="14 15">
    <name type="scientific">Deinococcus lacus</name>
    <dbReference type="NCBI Taxonomy" id="392561"/>
    <lineage>
        <taxon>Bacteria</taxon>
        <taxon>Thermotogati</taxon>
        <taxon>Deinococcota</taxon>
        <taxon>Deinococci</taxon>
        <taxon>Deinococcales</taxon>
        <taxon>Deinococcaceae</taxon>
        <taxon>Deinococcus</taxon>
    </lineage>
</organism>
<dbReference type="GO" id="GO:0016301">
    <property type="term" value="F:kinase activity"/>
    <property type="evidence" value="ECO:0007669"/>
    <property type="project" value="UniProtKB-KW"/>
</dbReference>
<evidence type="ECO:0000256" key="9">
    <source>
        <dbReference type="ARBA" id="ARBA00023012"/>
    </source>
</evidence>
<evidence type="ECO:0000313" key="15">
    <source>
        <dbReference type="Proteomes" id="UP001596297"/>
    </source>
</evidence>
<dbReference type="InterPro" id="IPR036097">
    <property type="entry name" value="HisK_dim/P_sf"/>
</dbReference>
<protein>
    <recommendedName>
        <fullName evidence="3">histidine kinase</fullName>
        <ecNumber evidence="3">2.7.13.3</ecNumber>
    </recommendedName>
</protein>
<name>A0ABW1YEE3_9DEIO</name>
<keyword evidence="6 11" id="KW-0812">Transmembrane</keyword>
<keyword evidence="10 11" id="KW-0472">Membrane</keyword>
<evidence type="ECO:0000259" key="12">
    <source>
        <dbReference type="PROSITE" id="PS50109"/>
    </source>
</evidence>
<dbReference type="RefSeq" id="WP_380082892.1">
    <property type="nucleotide sequence ID" value="NZ_JBHSWD010000001.1"/>
</dbReference>
<sequence>MKLRRFRGLRWRLTGFYTALFSLLLGAVSFTTQHLMHSDLLRSLDTDLKDTHRQLVERFEELDFGVPVSQAEMGPKPQGQATNLTPARVRFPNAALQVEPLPFFDRFSLSRQWDTAQKSGQGPELLQFVRLVAGELRLRPVGIDPAQPVGLTDEELIHLLEAPDGQILVEKQVQQQFSGTEPMRILVTLEALPMDGGAFGVSDETLAITYIGRSLTPLNTTVSRMQLVLWALFLLGAGVAGVGAYWLAGRALGPLQRVRLAVERIHSDNLTEGVPVPTSEDEVRALAEAFNGMLRRLQASFEAQRRFTSDASHELRTPVTAISGHATYLLRRTELTQTQRESIQIIQKETERLGALIASLLELARSDSGVLTLKLQPVFSQMLLYEISRELAPLAQAQQTELTVAGTEVAFEGDPDKLRQVIINLVSNALKAGSTRITLESHLVPGNPAPEVRLSVRDNGPGIEARELQRLFDRFYRLEDSRSRDQGAGLGLSIAKGIVDAHQGRIWLESTVGTGTTAHVQLPLGDIPELGEDDVP</sequence>
<feature type="domain" description="Histidine kinase" evidence="12">
    <location>
        <begin position="310"/>
        <end position="526"/>
    </location>
</feature>
<keyword evidence="9" id="KW-0902">Two-component regulatory system</keyword>
<dbReference type="InterPro" id="IPR004358">
    <property type="entry name" value="Sig_transdc_His_kin-like_C"/>
</dbReference>
<dbReference type="PRINTS" id="PR00344">
    <property type="entry name" value="BCTRLSENSOR"/>
</dbReference>
<dbReference type="EC" id="2.7.13.3" evidence="3"/>
<comment type="subcellular location">
    <subcellularLocation>
        <location evidence="2">Membrane</location>
    </subcellularLocation>
</comment>
<dbReference type="CDD" id="cd00075">
    <property type="entry name" value="HATPase"/>
    <property type="match status" value="1"/>
</dbReference>
<dbReference type="InterPro" id="IPR036890">
    <property type="entry name" value="HATPase_C_sf"/>
</dbReference>
<comment type="catalytic activity">
    <reaction evidence="1">
        <text>ATP + protein L-histidine = ADP + protein N-phospho-L-histidine.</text>
        <dbReference type="EC" id="2.7.13.3"/>
    </reaction>
</comment>
<dbReference type="SUPFAM" id="SSF158472">
    <property type="entry name" value="HAMP domain-like"/>
    <property type="match status" value="1"/>
</dbReference>
<feature type="transmembrane region" description="Helical" evidence="11">
    <location>
        <begin position="227"/>
        <end position="248"/>
    </location>
</feature>
<evidence type="ECO:0000256" key="5">
    <source>
        <dbReference type="ARBA" id="ARBA00022679"/>
    </source>
</evidence>
<dbReference type="PANTHER" id="PTHR45436:SF5">
    <property type="entry name" value="SENSOR HISTIDINE KINASE TRCS"/>
    <property type="match status" value="1"/>
</dbReference>
<evidence type="ECO:0000256" key="8">
    <source>
        <dbReference type="ARBA" id="ARBA00022989"/>
    </source>
</evidence>
<dbReference type="PANTHER" id="PTHR45436">
    <property type="entry name" value="SENSOR HISTIDINE KINASE YKOH"/>
    <property type="match status" value="1"/>
</dbReference>
<dbReference type="Gene3D" id="3.30.565.10">
    <property type="entry name" value="Histidine kinase-like ATPase, C-terminal domain"/>
    <property type="match status" value="1"/>
</dbReference>
<dbReference type="Pfam" id="PF02518">
    <property type="entry name" value="HATPase_c"/>
    <property type="match status" value="1"/>
</dbReference>
<dbReference type="Proteomes" id="UP001596297">
    <property type="component" value="Unassembled WGS sequence"/>
</dbReference>
<keyword evidence="15" id="KW-1185">Reference proteome</keyword>
<dbReference type="InterPro" id="IPR050428">
    <property type="entry name" value="TCS_sensor_his_kinase"/>
</dbReference>
<comment type="caution">
    <text evidence="14">The sequence shown here is derived from an EMBL/GenBank/DDBJ whole genome shotgun (WGS) entry which is preliminary data.</text>
</comment>
<dbReference type="InterPro" id="IPR005467">
    <property type="entry name" value="His_kinase_dom"/>
</dbReference>
<reference evidence="15" key="1">
    <citation type="journal article" date="2019" name="Int. J. Syst. Evol. Microbiol.">
        <title>The Global Catalogue of Microorganisms (GCM) 10K type strain sequencing project: providing services to taxonomists for standard genome sequencing and annotation.</title>
        <authorList>
            <consortium name="The Broad Institute Genomics Platform"/>
            <consortium name="The Broad Institute Genome Sequencing Center for Infectious Disease"/>
            <person name="Wu L."/>
            <person name="Ma J."/>
        </authorList>
    </citation>
    <scope>NUCLEOTIDE SEQUENCE [LARGE SCALE GENOMIC DNA]</scope>
    <source>
        <strain evidence="15">CGMCC 1.15772</strain>
    </source>
</reference>
<dbReference type="Gene3D" id="1.10.287.130">
    <property type="match status" value="1"/>
</dbReference>
<dbReference type="CDD" id="cd06225">
    <property type="entry name" value="HAMP"/>
    <property type="match status" value="1"/>
</dbReference>
<gene>
    <name evidence="14" type="ORF">ACFP81_07605</name>
</gene>
<dbReference type="CDD" id="cd00082">
    <property type="entry name" value="HisKA"/>
    <property type="match status" value="1"/>
</dbReference>
<dbReference type="SMART" id="SM00304">
    <property type="entry name" value="HAMP"/>
    <property type="match status" value="1"/>
</dbReference>
<keyword evidence="7 14" id="KW-0418">Kinase</keyword>
<dbReference type="EMBL" id="JBHSWD010000001">
    <property type="protein sequence ID" value="MFC6591882.1"/>
    <property type="molecule type" value="Genomic_DNA"/>
</dbReference>
<dbReference type="InterPro" id="IPR003660">
    <property type="entry name" value="HAMP_dom"/>
</dbReference>
<keyword evidence="8 11" id="KW-1133">Transmembrane helix</keyword>
<evidence type="ECO:0000259" key="13">
    <source>
        <dbReference type="PROSITE" id="PS50885"/>
    </source>
</evidence>
<evidence type="ECO:0000313" key="14">
    <source>
        <dbReference type="EMBL" id="MFC6591882.1"/>
    </source>
</evidence>
<dbReference type="Gene3D" id="6.10.340.10">
    <property type="match status" value="1"/>
</dbReference>